<name>A0A7M4DHI6_9MICO</name>
<accession>A0A7M4DHI6</accession>
<gene>
    <name evidence="2" type="ORF">HALOF300_01584</name>
</gene>
<sequence length="116" mass="12848">MLAETGTGICRPAAFDVSSLCEAQAELPLDIESQIQSLLDKRVAAVRELVRRSQNVTDAEANLSAARSEQRKAWMQAIQRGWTETELRGLNRPTAARTRRTSKADPTQSETSNPEH</sequence>
<feature type="compositionally biased region" description="Polar residues" evidence="1">
    <location>
        <begin position="104"/>
        <end position="116"/>
    </location>
</feature>
<evidence type="ECO:0000256" key="1">
    <source>
        <dbReference type="SAM" id="MobiDB-lite"/>
    </source>
</evidence>
<dbReference type="AlphaFoldDB" id="A0A7M4DHI6"/>
<evidence type="ECO:0000313" key="2">
    <source>
        <dbReference type="EMBL" id="VZO36379.1"/>
    </source>
</evidence>
<organism evidence="2 3">
    <name type="scientific">Occultella aeris</name>
    <dbReference type="NCBI Taxonomy" id="2761496"/>
    <lineage>
        <taxon>Bacteria</taxon>
        <taxon>Bacillati</taxon>
        <taxon>Actinomycetota</taxon>
        <taxon>Actinomycetes</taxon>
        <taxon>Micrococcales</taxon>
        <taxon>Ruaniaceae</taxon>
        <taxon>Occultella</taxon>
    </lineage>
</organism>
<evidence type="ECO:0000313" key="3">
    <source>
        <dbReference type="Proteomes" id="UP000419743"/>
    </source>
</evidence>
<feature type="region of interest" description="Disordered" evidence="1">
    <location>
        <begin position="85"/>
        <end position="116"/>
    </location>
</feature>
<reference evidence="2 3" key="1">
    <citation type="submission" date="2019-11" db="EMBL/GenBank/DDBJ databases">
        <authorList>
            <person name="Criscuolo A."/>
        </authorList>
    </citation>
    <scope>NUCLEOTIDE SEQUENCE [LARGE SCALE GENOMIC DNA]</scope>
    <source>
        <strain evidence="2">CIP111667</strain>
    </source>
</reference>
<comment type="caution">
    <text evidence="2">The sequence shown here is derived from an EMBL/GenBank/DDBJ whole genome shotgun (WGS) entry which is preliminary data.</text>
</comment>
<keyword evidence="3" id="KW-1185">Reference proteome</keyword>
<dbReference type="Proteomes" id="UP000419743">
    <property type="component" value="Unassembled WGS sequence"/>
</dbReference>
<proteinExistence type="predicted"/>
<protein>
    <submittedName>
        <fullName evidence="2">Uncharacterized protein</fullName>
    </submittedName>
</protein>
<dbReference type="EMBL" id="CACRYJ010000021">
    <property type="protein sequence ID" value="VZO36379.1"/>
    <property type="molecule type" value="Genomic_DNA"/>
</dbReference>